<evidence type="ECO:0000313" key="3">
    <source>
        <dbReference type="Proteomes" id="UP000824998"/>
    </source>
</evidence>
<organism evidence="2 3">
    <name type="scientific">Amylocarpus encephaloides</name>
    <dbReference type="NCBI Taxonomy" id="45428"/>
    <lineage>
        <taxon>Eukaryota</taxon>
        <taxon>Fungi</taxon>
        <taxon>Dikarya</taxon>
        <taxon>Ascomycota</taxon>
        <taxon>Pezizomycotina</taxon>
        <taxon>Leotiomycetes</taxon>
        <taxon>Helotiales</taxon>
        <taxon>Helotiales incertae sedis</taxon>
        <taxon>Amylocarpus</taxon>
    </lineage>
</organism>
<evidence type="ECO:0000313" key="2">
    <source>
        <dbReference type="EMBL" id="KAG9230206.1"/>
    </source>
</evidence>
<dbReference type="AlphaFoldDB" id="A0A9P8C2R0"/>
<sequence length="328" mass="37452">MRLLNVHTRQLSEFFGLQIPPYAILSHTWGAEEVSFQELSSSLSLGSSSTPTCIRKLGYLKINYACLQSIEHGLEWVWVDTCCIDKTSSAELSEAINSMYAWYQGSVVCYAYLEDMENLKPNHVRWHDSPESTRTEGRWFTRGWTLQELIAPAKVFFFGKEWDYLGDKIACSEHLSLMTGIPEDVVRSPNALRFASVASRMSWAARRETTRFEDIAYSLLGIFGVNMPLLYGEGKKSFIRLQEEILKDSDDQTIFVWDYQTGDMPERFQFRGVLADSPARFLNSARVVPKSSTSPGERPSPYSMTNKGLRIELPHGYDKGLKHLIRRS</sequence>
<feature type="domain" description="Heterokaryon incompatibility" evidence="1">
    <location>
        <begin position="22"/>
        <end position="118"/>
    </location>
</feature>
<dbReference type="PANTHER" id="PTHR10622:SF10">
    <property type="entry name" value="HET DOMAIN-CONTAINING PROTEIN"/>
    <property type="match status" value="1"/>
</dbReference>
<dbReference type="Pfam" id="PF06985">
    <property type="entry name" value="HET"/>
    <property type="match status" value="1"/>
</dbReference>
<dbReference type="InterPro" id="IPR010730">
    <property type="entry name" value="HET"/>
</dbReference>
<evidence type="ECO:0000259" key="1">
    <source>
        <dbReference type="Pfam" id="PF06985"/>
    </source>
</evidence>
<dbReference type="EMBL" id="MU251693">
    <property type="protein sequence ID" value="KAG9230206.1"/>
    <property type="molecule type" value="Genomic_DNA"/>
</dbReference>
<comment type="caution">
    <text evidence="2">The sequence shown here is derived from an EMBL/GenBank/DDBJ whole genome shotgun (WGS) entry which is preliminary data.</text>
</comment>
<dbReference type="OrthoDB" id="674604at2759"/>
<proteinExistence type="predicted"/>
<gene>
    <name evidence="2" type="ORF">BJ875DRAFT_537284</name>
</gene>
<accession>A0A9P8C2R0</accession>
<name>A0A9P8C2R0_9HELO</name>
<keyword evidence="3" id="KW-1185">Reference proteome</keyword>
<reference evidence="2" key="1">
    <citation type="journal article" date="2021" name="IMA Fungus">
        <title>Genomic characterization of three marine fungi, including Emericellopsis atlantica sp. nov. with signatures of a generalist lifestyle and marine biomass degradation.</title>
        <authorList>
            <person name="Hagestad O.C."/>
            <person name="Hou L."/>
            <person name="Andersen J.H."/>
            <person name="Hansen E.H."/>
            <person name="Altermark B."/>
            <person name="Li C."/>
            <person name="Kuhnert E."/>
            <person name="Cox R.J."/>
            <person name="Crous P.W."/>
            <person name="Spatafora J.W."/>
            <person name="Lail K."/>
            <person name="Amirebrahimi M."/>
            <person name="Lipzen A."/>
            <person name="Pangilinan J."/>
            <person name="Andreopoulos W."/>
            <person name="Hayes R.D."/>
            <person name="Ng V."/>
            <person name="Grigoriev I.V."/>
            <person name="Jackson S.A."/>
            <person name="Sutton T.D.S."/>
            <person name="Dobson A.D.W."/>
            <person name="Rama T."/>
        </authorList>
    </citation>
    <scope>NUCLEOTIDE SEQUENCE</scope>
    <source>
        <strain evidence="2">TRa018bII</strain>
    </source>
</reference>
<dbReference type="Proteomes" id="UP000824998">
    <property type="component" value="Unassembled WGS sequence"/>
</dbReference>
<protein>
    <submittedName>
        <fullName evidence="2">Heterokaryon incompatibility protein-domain-containing protein</fullName>
    </submittedName>
</protein>
<dbReference type="PANTHER" id="PTHR10622">
    <property type="entry name" value="HET DOMAIN-CONTAINING PROTEIN"/>
    <property type="match status" value="1"/>
</dbReference>